<accession>A0A956SFQ3</accession>
<sequence>MLISWVPLVRPVSIPPALPTATRFGPGRSKRVLGLRTVVVTTLALAIASSGCARTATVTPGPQAQDEILNPKLHRRTVRVQTADSTYVGRLVRADREGGVVLEVPESELWRVGSEAVIPIDAVEDVELVAGWRNGRLAAYTLLGVVGIFGLVRLIHPDPIFNPDTARPSR</sequence>
<comment type="caution">
    <text evidence="1">The sequence shown here is derived from an EMBL/GenBank/DDBJ whole genome shotgun (WGS) entry which is preliminary data.</text>
</comment>
<evidence type="ECO:0000313" key="2">
    <source>
        <dbReference type="Proteomes" id="UP000739538"/>
    </source>
</evidence>
<dbReference type="Proteomes" id="UP000739538">
    <property type="component" value="Unassembled WGS sequence"/>
</dbReference>
<reference evidence="1" key="2">
    <citation type="journal article" date="2021" name="Microbiome">
        <title>Successional dynamics and alternative stable states in a saline activated sludge microbial community over 9 years.</title>
        <authorList>
            <person name="Wang Y."/>
            <person name="Ye J."/>
            <person name="Ju F."/>
            <person name="Liu L."/>
            <person name="Boyd J.A."/>
            <person name="Deng Y."/>
            <person name="Parks D.H."/>
            <person name="Jiang X."/>
            <person name="Yin X."/>
            <person name="Woodcroft B.J."/>
            <person name="Tyson G.W."/>
            <person name="Hugenholtz P."/>
            <person name="Polz M.F."/>
            <person name="Zhang T."/>
        </authorList>
    </citation>
    <scope>NUCLEOTIDE SEQUENCE</scope>
    <source>
        <strain evidence="1">HKST-UBA02</strain>
    </source>
</reference>
<protein>
    <submittedName>
        <fullName evidence="1">Uncharacterized protein</fullName>
    </submittedName>
</protein>
<dbReference type="AlphaFoldDB" id="A0A956SFQ3"/>
<gene>
    <name evidence="1" type="ORF">KDA27_22205</name>
</gene>
<evidence type="ECO:0000313" key="1">
    <source>
        <dbReference type="EMBL" id="MCA9758526.1"/>
    </source>
</evidence>
<proteinExistence type="predicted"/>
<reference evidence="1" key="1">
    <citation type="submission" date="2020-04" db="EMBL/GenBank/DDBJ databases">
        <authorList>
            <person name="Zhang T."/>
        </authorList>
    </citation>
    <scope>NUCLEOTIDE SEQUENCE</scope>
    <source>
        <strain evidence="1">HKST-UBA02</strain>
    </source>
</reference>
<organism evidence="1 2">
    <name type="scientific">Eiseniibacteriota bacterium</name>
    <dbReference type="NCBI Taxonomy" id="2212470"/>
    <lineage>
        <taxon>Bacteria</taxon>
        <taxon>Candidatus Eiseniibacteriota</taxon>
    </lineage>
</organism>
<name>A0A956SFQ3_UNCEI</name>
<dbReference type="EMBL" id="JAGQHS010000181">
    <property type="protein sequence ID" value="MCA9758526.1"/>
    <property type="molecule type" value="Genomic_DNA"/>
</dbReference>